<feature type="non-terminal residue" evidence="3">
    <location>
        <position position="1"/>
    </location>
</feature>
<keyword evidence="2" id="KW-0812">Transmembrane</keyword>
<dbReference type="AlphaFoldDB" id="A0A146LA62"/>
<dbReference type="Pfam" id="PF04857">
    <property type="entry name" value="CAF1"/>
    <property type="match status" value="1"/>
</dbReference>
<name>A0A146LA62_LYGHE</name>
<dbReference type="InterPro" id="IPR036397">
    <property type="entry name" value="RNaseH_sf"/>
</dbReference>
<dbReference type="GO" id="GO:1990431">
    <property type="term" value="P:priRNA 3'-end processing"/>
    <property type="evidence" value="ECO:0007669"/>
    <property type="project" value="TreeGrafter"/>
</dbReference>
<evidence type="ECO:0000256" key="1">
    <source>
        <dbReference type="ARBA" id="ARBA00008372"/>
    </source>
</evidence>
<dbReference type="EMBL" id="GDHC01013405">
    <property type="protein sequence ID" value="JAQ05224.1"/>
    <property type="molecule type" value="Transcribed_RNA"/>
</dbReference>
<dbReference type="GO" id="GO:0005634">
    <property type="term" value="C:nucleus"/>
    <property type="evidence" value="ECO:0007669"/>
    <property type="project" value="TreeGrafter"/>
</dbReference>
<reference evidence="3" key="1">
    <citation type="journal article" date="2016" name="Gigascience">
        <title>De novo construction of an expanded transcriptome assembly for the western tarnished plant bug, Lygus hesperus.</title>
        <authorList>
            <person name="Tassone E.E."/>
            <person name="Geib S.M."/>
            <person name="Hall B."/>
            <person name="Fabrick J.A."/>
            <person name="Brent C.S."/>
            <person name="Hull J.J."/>
        </authorList>
    </citation>
    <scope>NUCLEOTIDE SEQUENCE</scope>
</reference>
<keyword evidence="2" id="KW-1133">Transmembrane helix</keyword>
<evidence type="ECO:0000256" key="2">
    <source>
        <dbReference type="SAM" id="Phobius"/>
    </source>
</evidence>
<keyword evidence="2" id="KW-0472">Membrane</keyword>
<gene>
    <name evidence="3" type="primary">PNLDC1_1</name>
    <name evidence="3" type="ORF">g.72096</name>
</gene>
<feature type="transmembrane region" description="Helical" evidence="2">
    <location>
        <begin position="557"/>
        <end position="578"/>
    </location>
</feature>
<dbReference type="PANTHER" id="PTHR15092">
    <property type="entry name" value="POLY A -SPECIFIC RIBONUCLEASE/TARGET OF EGR1, MEMBER 1"/>
    <property type="match status" value="1"/>
</dbReference>
<comment type="similarity">
    <text evidence="1">Belongs to the CAF1 family.</text>
</comment>
<dbReference type="InterPro" id="IPR012337">
    <property type="entry name" value="RNaseH-like_sf"/>
</dbReference>
<protein>
    <submittedName>
        <fullName evidence="3">Poly(A)-specific ribonuclease PARN-like domain-containing protein 1</fullName>
    </submittedName>
</protein>
<dbReference type="GO" id="GO:1990432">
    <property type="term" value="P:siRNA 3'-end processing"/>
    <property type="evidence" value="ECO:0007669"/>
    <property type="project" value="TreeGrafter"/>
</dbReference>
<dbReference type="InterPro" id="IPR051181">
    <property type="entry name" value="CAF1_poly(A)_ribonucleases"/>
</dbReference>
<dbReference type="SUPFAM" id="SSF53098">
    <property type="entry name" value="Ribonuclease H-like"/>
    <property type="match status" value="1"/>
</dbReference>
<accession>A0A146LA62</accession>
<dbReference type="Gene3D" id="3.30.420.10">
    <property type="entry name" value="Ribonuclease H-like superfamily/Ribonuclease H"/>
    <property type="match status" value="2"/>
</dbReference>
<dbReference type="InterPro" id="IPR006941">
    <property type="entry name" value="RNase_CAF1"/>
</dbReference>
<dbReference type="GO" id="GO:0003723">
    <property type="term" value="F:RNA binding"/>
    <property type="evidence" value="ECO:0007669"/>
    <property type="project" value="TreeGrafter"/>
</dbReference>
<organism evidence="3">
    <name type="scientific">Lygus hesperus</name>
    <name type="common">Western plant bug</name>
    <dbReference type="NCBI Taxonomy" id="30085"/>
    <lineage>
        <taxon>Eukaryota</taxon>
        <taxon>Metazoa</taxon>
        <taxon>Ecdysozoa</taxon>
        <taxon>Arthropoda</taxon>
        <taxon>Hexapoda</taxon>
        <taxon>Insecta</taxon>
        <taxon>Pterygota</taxon>
        <taxon>Neoptera</taxon>
        <taxon>Paraneoptera</taxon>
        <taxon>Hemiptera</taxon>
        <taxon>Heteroptera</taxon>
        <taxon>Panheteroptera</taxon>
        <taxon>Cimicomorpha</taxon>
        <taxon>Miridae</taxon>
        <taxon>Mirini</taxon>
        <taxon>Lygus</taxon>
    </lineage>
</organism>
<dbReference type="PANTHER" id="PTHR15092:SF22">
    <property type="entry name" value="POLY(A)-SPECIFIC RIBONUCLEASE PNLDC1"/>
    <property type="match status" value="1"/>
</dbReference>
<sequence length="580" mass="67012">FVISSSISTVCLLCLVISPRVFLVSVLWNCGFLSSSFEFSSRKQITCNMVDVTDSNFEDIFPTFEHQLKKCSFVALDCEFTSLPFDVDIVPSFQDSGSERYKKISQTIIQCFPLQVGVSHFTYDRNLVEYKATIFKFNVCPKFFGLFDLNINLKSSSVQFLKTYNFDFNKVFYHGIPYLNQTQSEIVLDQMKKGILSERIFNIMTFDEREALAGHYETIRKWLHGIDVGLTLTIQVGTNCPHIKYFLHKEIRKCFKNVWTFHSTISSPELSVKRVSEEERLSLQVTSEFKIDEELLLSLRGFARVLDALISCKKPIVGHNMLIDLLSCYHHFYLPLPDDYRKFKTNLNSLFPVLYDTKFISHEMKRMEFRDVVDNISLQNLYMTFQDKKDLAFKPTICLETGGMYDKDGVHHAHDAGWDAFMTGFCFIKMMHFLKAAGNKSIEHYSNAELMNVAAPFKNKINIGRAFVPYLQLDGPDPLSSRPPHLVVSYINRSRLNLNHLDSLLVEVGTFEVKQLSPYAATVAAPNYHSYHDVIKKFSKTNDFRVEKYSILKHHKWARSFFIVGCILPASVTVWYYLKT</sequence>
<dbReference type="GO" id="GO:0000289">
    <property type="term" value="P:nuclear-transcribed mRNA poly(A) tail shortening"/>
    <property type="evidence" value="ECO:0007669"/>
    <property type="project" value="TreeGrafter"/>
</dbReference>
<proteinExistence type="inferred from homology"/>
<evidence type="ECO:0000313" key="3">
    <source>
        <dbReference type="EMBL" id="JAQ05224.1"/>
    </source>
</evidence>
<dbReference type="GO" id="GO:0000175">
    <property type="term" value="F:3'-5'-RNA exonuclease activity"/>
    <property type="evidence" value="ECO:0007669"/>
    <property type="project" value="TreeGrafter"/>
</dbReference>